<evidence type="ECO:0000313" key="2">
    <source>
        <dbReference type="EMBL" id="MDF1584918.1"/>
    </source>
</evidence>
<keyword evidence="3" id="KW-1185">Reference proteome</keyword>
<comment type="caution">
    <text evidence="2">The sequence shown here is derived from an EMBL/GenBank/DDBJ whole genome shotgun (WGS) entry which is preliminary data.</text>
</comment>
<name>A0AAP3UZ11_9PROT</name>
<dbReference type="Pfam" id="PF00578">
    <property type="entry name" value="AhpC-TSA"/>
    <property type="match status" value="1"/>
</dbReference>
<dbReference type="EMBL" id="JARGEQ010000002">
    <property type="protein sequence ID" value="MDF1584918.1"/>
    <property type="molecule type" value="Genomic_DNA"/>
</dbReference>
<feature type="domain" description="Thioredoxin" evidence="1">
    <location>
        <begin position="4"/>
        <end position="167"/>
    </location>
</feature>
<protein>
    <submittedName>
        <fullName evidence="2">Peroxiredoxin-like family protein</fullName>
    </submittedName>
</protein>
<proteinExistence type="predicted"/>
<dbReference type="CDD" id="cd02970">
    <property type="entry name" value="PRX_like2"/>
    <property type="match status" value="1"/>
</dbReference>
<accession>A0AAP3UZ11</accession>
<dbReference type="Gene3D" id="3.40.30.10">
    <property type="entry name" value="Glutaredoxin"/>
    <property type="match status" value="1"/>
</dbReference>
<dbReference type="InterPro" id="IPR000866">
    <property type="entry name" value="AhpC/TSA"/>
</dbReference>
<reference evidence="2 3" key="1">
    <citation type="submission" date="2023-03" db="EMBL/GenBank/DDBJ databases">
        <title>YIM 152171 draft genome.</title>
        <authorList>
            <person name="Yang Z."/>
        </authorList>
    </citation>
    <scope>NUCLEOTIDE SEQUENCE [LARGE SCALE GENOMIC DNA]</scope>
    <source>
        <strain evidence="2 3">YIM 152171</strain>
    </source>
</reference>
<organism evidence="2 3">
    <name type="scientific">Marinimicrococcus flavescens</name>
    <dbReference type="NCBI Taxonomy" id="3031815"/>
    <lineage>
        <taxon>Bacteria</taxon>
        <taxon>Pseudomonadati</taxon>
        <taxon>Pseudomonadota</taxon>
        <taxon>Alphaproteobacteria</taxon>
        <taxon>Geminicoccales</taxon>
        <taxon>Geminicoccaceae</taxon>
        <taxon>Marinimicrococcus</taxon>
    </lineage>
</organism>
<dbReference type="AlphaFoldDB" id="A0AAP3UZ11"/>
<dbReference type="Proteomes" id="UP001301140">
    <property type="component" value="Unassembled WGS sequence"/>
</dbReference>
<dbReference type="SUPFAM" id="SSF52833">
    <property type="entry name" value="Thioredoxin-like"/>
    <property type="match status" value="1"/>
</dbReference>
<dbReference type="InterPro" id="IPR036249">
    <property type="entry name" value="Thioredoxin-like_sf"/>
</dbReference>
<evidence type="ECO:0000313" key="3">
    <source>
        <dbReference type="Proteomes" id="UP001301140"/>
    </source>
</evidence>
<dbReference type="InterPro" id="IPR013766">
    <property type="entry name" value="Thioredoxin_domain"/>
</dbReference>
<evidence type="ECO:0000259" key="1">
    <source>
        <dbReference type="PROSITE" id="PS51352"/>
    </source>
</evidence>
<dbReference type="GO" id="GO:0016491">
    <property type="term" value="F:oxidoreductase activity"/>
    <property type="evidence" value="ECO:0007669"/>
    <property type="project" value="InterPro"/>
</dbReference>
<dbReference type="RefSeq" id="WP_327787326.1">
    <property type="nucleotide sequence ID" value="NZ_JARGEQ010000002.1"/>
</dbReference>
<gene>
    <name evidence="2" type="ORF">PZ740_00800</name>
</gene>
<dbReference type="PROSITE" id="PS51352">
    <property type="entry name" value="THIOREDOXIN_2"/>
    <property type="match status" value="1"/>
</dbReference>
<sequence>MPRPLPGKPAPALEARLVGGGTWRLAEQTPQNFSLVVAYRGLHCPICKIYLKDLHSRLGAFAERGVEAVALSADSEERAAEAKQGWQLPDLALAHSLDLDTARSWGLYLSAGHGKTSAGVDEPALFTEPGVFLVRADGTLYYANTQSMPFARPSFEDLAKAVDFALQKNYPARGEAE</sequence>
<dbReference type="GO" id="GO:0016209">
    <property type="term" value="F:antioxidant activity"/>
    <property type="evidence" value="ECO:0007669"/>
    <property type="project" value="InterPro"/>
</dbReference>